<dbReference type="PANTHER" id="PTHR47406">
    <property type="entry name" value="COAGULATION FACTOR 5/8 TYPE, C-TERMINAL"/>
    <property type="match status" value="1"/>
</dbReference>
<evidence type="ECO:0000259" key="3">
    <source>
        <dbReference type="Pfam" id="PF03648"/>
    </source>
</evidence>
<feature type="region of interest" description="Disordered" evidence="2">
    <location>
        <begin position="1"/>
        <end position="25"/>
    </location>
</feature>
<dbReference type="PANTHER" id="PTHR47406:SF2">
    <property type="entry name" value="ALPHA GLUCURONIDASE N-TERMINAL DOMAIN-CONTAINING PROTEIN"/>
    <property type="match status" value="1"/>
</dbReference>
<dbReference type="Gene3D" id="3.30.379.10">
    <property type="entry name" value="Chitobiase/beta-hexosaminidase domain 2-like"/>
    <property type="match status" value="1"/>
</dbReference>
<dbReference type="SUPFAM" id="SSF55545">
    <property type="entry name" value="beta-N-acetylhexosaminidase-like domain"/>
    <property type="match status" value="1"/>
</dbReference>
<proteinExistence type="predicted"/>
<keyword evidence="1" id="KW-0378">Hydrolase</keyword>
<evidence type="ECO:0000256" key="1">
    <source>
        <dbReference type="ARBA" id="ARBA00022801"/>
    </source>
</evidence>
<accession>A0A5C4TBV9</accession>
<dbReference type="InterPro" id="IPR032287">
    <property type="entry name" value="DUF4838"/>
</dbReference>
<dbReference type="Pfam" id="PF16126">
    <property type="entry name" value="DUF4838"/>
    <property type="match status" value="1"/>
</dbReference>
<evidence type="ECO:0000313" key="4">
    <source>
        <dbReference type="EMBL" id="TNJ65949.1"/>
    </source>
</evidence>
<sequence length="790" mass="88182">MMLPEGDASEQADGEERSSLLQPTGGVGMHKTSFAIIMSLILMITIQGSALATPSSAEGKGKQVMLANNGNAKYGIFVRSDATEMDKHAAQELTTYLTQVTGAAFQIFEGTTPPGGPMIVVGRSALTESLVPELTGQSLGEDGFVIAAAQRYLMIAGSHPRGTMYGVNYFLDTYVGVKWYSPSYTFVPTFPKLKVCIHYDVQVPRFQYREMYVNDGSNEQYRAYNLLNGKYRDRHTHVPQSEPELNSWSTYWPYDVHNFKKIVPQTSYHYGNQLLAMDENVRSTAAANLISRVTQHVYEGKDASYGFSQEDTTWNPDPDSLAFAALHGGTLAAPIMDMVGDVATRVKAAIPNARIGTLAYMFTEKAPTNMTLPDNVVVTFAPIDKDHGRALNDPKNGLSKQNVEQWAQITDHILVWDYLIDFLGGGYVMPYPSVYAMGETIQFLADIPSVKGYFGQHMAGLTAPISIGLADLRAWVGAKLLWNPDQDYHELIDEFVNGYYGEAAPYMSQYIDLLHQAFAQSDDKLTITTPITSSFLSFDLMRQADDLFAQAVAATTNPVHLQHVQRTRTEVDYTILMQYVDYLIEAQRRSIVWDPDYDNRYARFKTYTTDVINYKSKGTMASLYQLIDVRRTLPTAPGFVSTLPYSDWLDFQDHRFRLYEPAGTTLVNDVKASDNAAARVKGSTNQWAIQLHDTELPREGRWNLFASVRIDPGTGSSGVAAMNYGFISAAGGGRASIDYGLLADGEYHFMALPWTYEYNPNESNRYYWFAPPNSTAIQNLYIDRIIAVRQ</sequence>
<dbReference type="AlphaFoldDB" id="A0A5C4TBV9"/>
<dbReference type="GO" id="GO:0046559">
    <property type="term" value="F:alpha-glucuronidase activity"/>
    <property type="evidence" value="ECO:0007669"/>
    <property type="project" value="InterPro"/>
</dbReference>
<comment type="caution">
    <text evidence="4">The sequence shown here is derived from an EMBL/GenBank/DDBJ whole genome shotgun (WGS) entry which is preliminary data.</text>
</comment>
<evidence type="ECO:0000256" key="2">
    <source>
        <dbReference type="SAM" id="MobiDB-lite"/>
    </source>
</evidence>
<dbReference type="InterPro" id="IPR029018">
    <property type="entry name" value="Hex-like_dom2"/>
</dbReference>
<keyword evidence="5" id="KW-1185">Reference proteome</keyword>
<dbReference type="Proteomes" id="UP000307943">
    <property type="component" value="Unassembled WGS sequence"/>
</dbReference>
<reference evidence="4 5" key="1">
    <citation type="submission" date="2019-05" db="EMBL/GenBank/DDBJ databases">
        <title>We sequenced the genome of Paenibacillus hemerocallicola KCTC 33185 for further insight into its adaptation and study the phylogeny of Paenibacillus.</title>
        <authorList>
            <person name="Narsing Rao M.P."/>
        </authorList>
    </citation>
    <scope>NUCLEOTIDE SEQUENCE [LARGE SCALE GENOMIC DNA]</scope>
    <source>
        <strain evidence="4 5">KCTC 33185</strain>
    </source>
</reference>
<dbReference type="Pfam" id="PF03648">
    <property type="entry name" value="Glyco_hydro_67N"/>
    <property type="match status" value="1"/>
</dbReference>
<gene>
    <name evidence="4" type="ORF">FE784_12270</name>
</gene>
<dbReference type="GO" id="GO:0045493">
    <property type="term" value="P:xylan catabolic process"/>
    <property type="evidence" value="ECO:0007669"/>
    <property type="project" value="InterPro"/>
</dbReference>
<dbReference type="OrthoDB" id="5136785at2"/>
<feature type="domain" description="Alpha glucuronidase N-terminal" evidence="3">
    <location>
        <begin position="80"/>
        <end position="167"/>
    </location>
</feature>
<organism evidence="4 5">
    <name type="scientific">Paenibacillus hemerocallicola</name>
    <dbReference type="NCBI Taxonomy" id="1172614"/>
    <lineage>
        <taxon>Bacteria</taxon>
        <taxon>Bacillati</taxon>
        <taxon>Bacillota</taxon>
        <taxon>Bacilli</taxon>
        <taxon>Bacillales</taxon>
        <taxon>Paenibacillaceae</taxon>
        <taxon>Paenibacillus</taxon>
    </lineage>
</organism>
<evidence type="ECO:0000313" key="5">
    <source>
        <dbReference type="Proteomes" id="UP000307943"/>
    </source>
</evidence>
<protein>
    <submittedName>
        <fullName evidence="4">DUF4838 domain-containing protein</fullName>
    </submittedName>
</protein>
<dbReference type="EMBL" id="VDCQ01000014">
    <property type="protein sequence ID" value="TNJ65949.1"/>
    <property type="molecule type" value="Genomic_DNA"/>
</dbReference>
<name>A0A5C4TBV9_9BACL</name>
<dbReference type="InterPro" id="IPR005154">
    <property type="entry name" value="Glyco_hydro_67_aGlcAse_N"/>
</dbReference>